<dbReference type="EMBL" id="VSRR010015196">
    <property type="protein sequence ID" value="MPC57932.1"/>
    <property type="molecule type" value="Genomic_DNA"/>
</dbReference>
<keyword evidence="3" id="KW-1185">Reference proteome</keyword>
<organism evidence="2 3">
    <name type="scientific">Portunus trituberculatus</name>
    <name type="common">Swimming crab</name>
    <name type="synonym">Neptunus trituberculatus</name>
    <dbReference type="NCBI Taxonomy" id="210409"/>
    <lineage>
        <taxon>Eukaryota</taxon>
        <taxon>Metazoa</taxon>
        <taxon>Ecdysozoa</taxon>
        <taxon>Arthropoda</taxon>
        <taxon>Crustacea</taxon>
        <taxon>Multicrustacea</taxon>
        <taxon>Malacostraca</taxon>
        <taxon>Eumalacostraca</taxon>
        <taxon>Eucarida</taxon>
        <taxon>Decapoda</taxon>
        <taxon>Pleocyemata</taxon>
        <taxon>Brachyura</taxon>
        <taxon>Eubrachyura</taxon>
        <taxon>Portunoidea</taxon>
        <taxon>Portunidae</taxon>
        <taxon>Portuninae</taxon>
        <taxon>Portunus</taxon>
    </lineage>
</organism>
<sequence length="70" mass="8052">MRLARGGEWRSLTTPRPTLTPPPNRTGVIAFADSFGNGLEYYREEMFGVSFRQFTIESHYYVGEFTTRNA</sequence>
<reference evidence="2 3" key="1">
    <citation type="submission" date="2019-05" db="EMBL/GenBank/DDBJ databases">
        <title>Another draft genome of Portunus trituberculatus and its Hox gene families provides insights of decapod evolution.</title>
        <authorList>
            <person name="Jeong J.-H."/>
            <person name="Song I."/>
            <person name="Kim S."/>
            <person name="Choi T."/>
            <person name="Kim D."/>
            <person name="Ryu S."/>
            <person name="Kim W."/>
        </authorList>
    </citation>
    <scope>NUCLEOTIDE SEQUENCE [LARGE SCALE GENOMIC DNA]</scope>
    <source>
        <tissue evidence="2">Muscle</tissue>
    </source>
</reference>
<name>A0A5B7GG65_PORTR</name>
<dbReference type="Proteomes" id="UP000324222">
    <property type="component" value="Unassembled WGS sequence"/>
</dbReference>
<dbReference type="AlphaFoldDB" id="A0A5B7GG65"/>
<evidence type="ECO:0000313" key="2">
    <source>
        <dbReference type="EMBL" id="MPC57932.1"/>
    </source>
</evidence>
<comment type="caution">
    <text evidence="2">The sequence shown here is derived from an EMBL/GenBank/DDBJ whole genome shotgun (WGS) entry which is preliminary data.</text>
</comment>
<evidence type="ECO:0000256" key="1">
    <source>
        <dbReference type="SAM" id="MobiDB-lite"/>
    </source>
</evidence>
<evidence type="ECO:0000313" key="3">
    <source>
        <dbReference type="Proteomes" id="UP000324222"/>
    </source>
</evidence>
<accession>A0A5B7GG65</accession>
<proteinExistence type="predicted"/>
<feature type="region of interest" description="Disordered" evidence="1">
    <location>
        <begin position="1"/>
        <end position="25"/>
    </location>
</feature>
<protein>
    <submittedName>
        <fullName evidence="2">Uncharacterized protein</fullName>
    </submittedName>
</protein>
<gene>
    <name evidence="2" type="ORF">E2C01_051924</name>
</gene>